<gene>
    <name evidence="1" type="ORF">PSON_ATCC_30995.1.T0470246</name>
</gene>
<evidence type="ECO:0000313" key="1">
    <source>
        <dbReference type="EMBL" id="CAD8084915.1"/>
    </source>
</evidence>
<organism evidence="1 2">
    <name type="scientific">Paramecium sonneborni</name>
    <dbReference type="NCBI Taxonomy" id="65129"/>
    <lineage>
        <taxon>Eukaryota</taxon>
        <taxon>Sar</taxon>
        <taxon>Alveolata</taxon>
        <taxon>Ciliophora</taxon>
        <taxon>Intramacronucleata</taxon>
        <taxon>Oligohymenophorea</taxon>
        <taxon>Peniculida</taxon>
        <taxon>Parameciidae</taxon>
        <taxon>Paramecium</taxon>
    </lineage>
</organism>
<dbReference type="Proteomes" id="UP000692954">
    <property type="component" value="Unassembled WGS sequence"/>
</dbReference>
<dbReference type="AlphaFoldDB" id="A0A8S1N6W9"/>
<dbReference type="EMBL" id="CAJJDN010000047">
    <property type="protein sequence ID" value="CAD8084915.1"/>
    <property type="molecule type" value="Genomic_DNA"/>
</dbReference>
<sequence length="36" mass="4345">MYNKYLRSMPYLFFATQIELKIQDVVHIFSIVAYSD</sequence>
<comment type="caution">
    <text evidence="1">The sequence shown here is derived from an EMBL/GenBank/DDBJ whole genome shotgun (WGS) entry which is preliminary data.</text>
</comment>
<accession>A0A8S1N6W9</accession>
<name>A0A8S1N6W9_9CILI</name>
<protein>
    <submittedName>
        <fullName evidence="1">Uncharacterized protein</fullName>
    </submittedName>
</protein>
<reference evidence="1" key="1">
    <citation type="submission" date="2021-01" db="EMBL/GenBank/DDBJ databases">
        <authorList>
            <consortium name="Genoscope - CEA"/>
            <person name="William W."/>
        </authorList>
    </citation>
    <scope>NUCLEOTIDE SEQUENCE</scope>
</reference>
<proteinExistence type="predicted"/>
<keyword evidence="2" id="KW-1185">Reference proteome</keyword>
<evidence type="ECO:0000313" key="2">
    <source>
        <dbReference type="Proteomes" id="UP000692954"/>
    </source>
</evidence>